<proteinExistence type="predicted"/>
<protein>
    <submittedName>
        <fullName evidence="2">Uncharacterized protein</fullName>
    </submittedName>
</protein>
<reference evidence="2" key="1">
    <citation type="submission" date="2023-10" db="EMBL/GenBank/DDBJ databases">
        <title>Genome assembly of Pristionchus species.</title>
        <authorList>
            <person name="Yoshida K."/>
            <person name="Sommer R.J."/>
        </authorList>
    </citation>
    <scope>NUCLEOTIDE SEQUENCE</scope>
    <source>
        <strain evidence="2">RS5133</strain>
    </source>
</reference>
<accession>A0AAV5W3S1</accession>
<keyword evidence="3" id="KW-1185">Reference proteome</keyword>
<comment type="caution">
    <text evidence="2">The sequence shown here is derived from an EMBL/GenBank/DDBJ whole genome shotgun (WGS) entry which is preliminary data.</text>
</comment>
<dbReference type="Proteomes" id="UP001432322">
    <property type="component" value="Unassembled WGS sequence"/>
</dbReference>
<feature type="compositionally biased region" description="Basic and acidic residues" evidence="1">
    <location>
        <begin position="52"/>
        <end position="62"/>
    </location>
</feature>
<dbReference type="EMBL" id="BTSY01000005">
    <property type="protein sequence ID" value="GMT26456.1"/>
    <property type="molecule type" value="Genomic_DNA"/>
</dbReference>
<evidence type="ECO:0000313" key="2">
    <source>
        <dbReference type="EMBL" id="GMT26456.1"/>
    </source>
</evidence>
<gene>
    <name evidence="2" type="ORF">PFISCL1PPCAC_17753</name>
</gene>
<dbReference type="AlphaFoldDB" id="A0AAV5W3S1"/>
<organism evidence="2 3">
    <name type="scientific">Pristionchus fissidentatus</name>
    <dbReference type="NCBI Taxonomy" id="1538716"/>
    <lineage>
        <taxon>Eukaryota</taxon>
        <taxon>Metazoa</taxon>
        <taxon>Ecdysozoa</taxon>
        <taxon>Nematoda</taxon>
        <taxon>Chromadorea</taxon>
        <taxon>Rhabditida</taxon>
        <taxon>Rhabditina</taxon>
        <taxon>Diplogasteromorpha</taxon>
        <taxon>Diplogasteroidea</taxon>
        <taxon>Neodiplogasteridae</taxon>
        <taxon>Pristionchus</taxon>
    </lineage>
</organism>
<evidence type="ECO:0000256" key="1">
    <source>
        <dbReference type="SAM" id="MobiDB-lite"/>
    </source>
</evidence>
<name>A0AAV5W3S1_9BILA</name>
<feature type="region of interest" description="Disordered" evidence="1">
    <location>
        <begin position="18"/>
        <end position="62"/>
    </location>
</feature>
<evidence type="ECO:0000313" key="3">
    <source>
        <dbReference type="Proteomes" id="UP001432322"/>
    </source>
</evidence>
<sequence length="62" mass="6955">MTRRCHGNVLLKCAIHSTASSHPSTLRRRTRSSGEQPSHRVHSTACTLVFTESRETARTRHG</sequence>
<feature type="non-terminal residue" evidence="2">
    <location>
        <position position="62"/>
    </location>
</feature>